<proteinExistence type="predicted"/>
<organism evidence="1 2">
    <name type="scientific">Paramuricea clavata</name>
    <name type="common">Red gorgonian</name>
    <name type="synonym">Violescent sea-whip</name>
    <dbReference type="NCBI Taxonomy" id="317549"/>
    <lineage>
        <taxon>Eukaryota</taxon>
        <taxon>Metazoa</taxon>
        <taxon>Cnidaria</taxon>
        <taxon>Anthozoa</taxon>
        <taxon>Octocorallia</taxon>
        <taxon>Malacalcyonacea</taxon>
        <taxon>Plexauridae</taxon>
        <taxon>Paramuricea</taxon>
    </lineage>
</organism>
<accession>A0A7D9IUX3</accession>
<name>A0A7D9IUX3_PARCT</name>
<gene>
    <name evidence="1" type="ORF">PACLA_8A058467</name>
</gene>
<evidence type="ECO:0000313" key="2">
    <source>
        <dbReference type="Proteomes" id="UP001152795"/>
    </source>
</evidence>
<dbReference type="Proteomes" id="UP001152795">
    <property type="component" value="Unassembled WGS sequence"/>
</dbReference>
<comment type="caution">
    <text evidence="1">The sequence shown here is derived from an EMBL/GenBank/DDBJ whole genome shotgun (WGS) entry which is preliminary data.</text>
</comment>
<evidence type="ECO:0000313" key="1">
    <source>
        <dbReference type="EMBL" id="CAB4016671.1"/>
    </source>
</evidence>
<dbReference type="EMBL" id="CACRXK020009212">
    <property type="protein sequence ID" value="CAB4016671.1"/>
    <property type="molecule type" value="Genomic_DNA"/>
</dbReference>
<keyword evidence="2" id="KW-1185">Reference proteome</keyword>
<dbReference type="AlphaFoldDB" id="A0A7D9IUX3"/>
<protein>
    <submittedName>
        <fullName evidence="1">Uncharacterized protein</fullName>
    </submittedName>
</protein>
<sequence length="184" mass="20408">MIAALTAVKNFMFVGFWIINTHASVKVTTQGLTAVMKLQEEECPLNGSMHQNRTSDSFNTQLVASTSNKSAKEAAVKEGDIFRVKDDKHQRNTWKLGRIKEMIRSSGRIPEQFSEIKRSIEYLVPVECNQEPAPCSFWSSIVNDMSVADSNVSCVVMNAEGTTPTFMNSRGKPGRPAAITSNFK</sequence>
<reference evidence="1" key="1">
    <citation type="submission" date="2020-04" db="EMBL/GenBank/DDBJ databases">
        <authorList>
            <person name="Alioto T."/>
            <person name="Alioto T."/>
            <person name="Gomez Garrido J."/>
        </authorList>
    </citation>
    <scope>NUCLEOTIDE SEQUENCE</scope>
    <source>
        <strain evidence="1">A484AB</strain>
    </source>
</reference>